<dbReference type="GO" id="GO:0071944">
    <property type="term" value="C:cell periphery"/>
    <property type="evidence" value="ECO:0007669"/>
    <property type="project" value="UniProtKB-ARBA"/>
</dbReference>
<name>A0A1M2VGF0_TRAPU</name>
<dbReference type="GO" id="GO:0016020">
    <property type="term" value="C:membrane"/>
    <property type="evidence" value="ECO:0007669"/>
    <property type="project" value="UniProtKB-SubCell"/>
</dbReference>
<reference evidence="7 8" key="1">
    <citation type="submission" date="2016-10" db="EMBL/GenBank/DDBJ databases">
        <title>Genome sequence of the basidiomycete white-rot fungus Trametes pubescens.</title>
        <authorList>
            <person name="Makela M.R."/>
            <person name="Granchi Z."/>
            <person name="Peng M."/>
            <person name="De Vries R.P."/>
            <person name="Grigoriev I."/>
            <person name="Riley R."/>
            <person name="Hilden K."/>
        </authorList>
    </citation>
    <scope>NUCLEOTIDE SEQUENCE [LARGE SCALE GENOMIC DNA]</scope>
    <source>
        <strain evidence="7 8">FBCC735</strain>
    </source>
</reference>
<evidence type="ECO:0000256" key="3">
    <source>
        <dbReference type="ARBA" id="ARBA00022989"/>
    </source>
</evidence>
<evidence type="ECO:0000256" key="5">
    <source>
        <dbReference type="SAM" id="MobiDB-lite"/>
    </source>
</evidence>
<protein>
    <submittedName>
        <fullName evidence="7">Uncharacterized protein</fullName>
    </submittedName>
</protein>
<evidence type="ECO:0000256" key="1">
    <source>
        <dbReference type="ARBA" id="ARBA00004167"/>
    </source>
</evidence>
<keyword evidence="8" id="KW-1185">Reference proteome</keyword>
<dbReference type="OrthoDB" id="3265734at2759"/>
<evidence type="ECO:0000313" key="8">
    <source>
        <dbReference type="Proteomes" id="UP000184267"/>
    </source>
</evidence>
<feature type="transmembrane region" description="Helical" evidence="6">
    <location>
        <begin position="141"/>
        <end position="162"/>
    </location>
</feature>
<proteinExistence type="predicted"/>
<feature type="compositionally biased region" description="Low complexity" evidence="5">
    <location>
        <begin position="286"/>
        <end position="312"/>
    </location>
</feature>
<keyword evidence="2 6" id="KW-0812">Transmembrane</keyword>
<feature type="region of interest" description="Disordered" evidence="5">
    <location>
        <begin position="260"/>
        <end position="356"/>
    </location>
</feature>
<feature type="region of interest" description="Disordered" evidence="5">
    <location>
        <begin position="113"/>
        <end position="136"/>
    </location>
</feature>
<feature type="compositionally biased region" description="Polar residues" evidence="5">
    <location>
        <begin position="276"/>
        <end position="285"/>
    </location>
</feature>
<comment type="subcellular location">
    <subcellularLocation>
        <location evidence="1">Membrane</location>
        <topology evidence="1">Single-pass membrane protein</topology>
    </subcellularLocation>
</comment>
<gene>
    <name evidence="7" type="ORF">TRAPUB_2473</name>
</gene>
<evidence type="ECO:0000256" key="6">
    <source>
        <dbReference type="SAM" id="Phobius"/>
    </source>
</evidence>
<accession>A0A1M2VGF0</accession>
<dbReference type="AlphaFoldDB" id="A0A1M2VGF0"/>
<keyword evidence="4 6" id="KW-0472">Membrane</keyword>
<dbReference type="OMA" id="AFEPIPI"/>
<dbReference type="Proteomes" id="UP000184267">
    <property type="component" value="Unassembled WGS sequence"/>
</dbReference>
<dbReference type="PANTHER" id="PTHR15549">
    <property type="entry name" value="PAIRED IMMUNOGLOBULIN-LIKE TYPE 2 RECEPTOR"/>
    <property type="match status" value="1"/>
</dbReference>
<sequence>MSSDIVTVDDLSESPPFEYSDVAFEPIPIPGDPAIWDGVGNTKLQAFIPDVVTAPVDNVAFFNSNVMPYGVYTLIINVSSASTDSPFYLDYVRYNTTDPSAAVAASTSASVSSTSPTAAATTSAPAPTNLSSSSSPPVGPIVGGVVAGVVAISAVIIAFLCYRMRRRRPGARAPLSPLDPASRMFLFPLQSISDDLAHHLVPTASVSRITPYVVPAHARSQSRFSEGLPTAASALYSPGMREVAGASAYSLGASTSAGEPVKGYYQGSGKGARVSPGTQHRQYNNASPGASAYAASSSGAASSYAGPGPASAFGGTHSHPNPNSRAHASPSPMSSVHDLPNFVGRGSAGHTKGQRSEAEALLAGSELGVGVGAGVGVGVQEDSGVRFEPGVTPSDVAPVLPPGAVPIRSAATQSEVARADVPPAYTFD</sequence>
<keyword evidence="3 6" id="KW-1133">Transmembrane helix</keyword>
<dbReference type="InterPro" id="IPR051694">
    <property type="entry name" value="Immunoregulatory_rcpt-like"/>
</dbReference>
<dbReference type="EMBL" id="MNAD01001281">
    <property type="protein sequence ID" value="OJT06670.1"/>
    <property type="molecule type" value="Genomic_DNA"/>
</dbReference>
<evidence type="ECO:0000256" key="2">
    <source>
        <dbReference type="ARBA" id="ARBA00022692"/>
    </source>
</evidence>
<evidence type="ECO:0000256" key="4">
    <source>
        <dbReference type="ARBA" id="ARBA00023136"/>
    </source>
</evidence>
<organism evidence="7 8">
    <name type="scientific">Trametes pubescens</name>
    <name type="common">White-rot fungus</name>
    <dbReference type="NCBI Taxonomy" id="154538"/>
    <lineage>
        <taxon>Eukaryota</taxon>
        <taxon>Fungi</taxon>
        <taxon>Dikarya</taxon>
        <taxon>Basidiomycota</taxon>
        <taxon>Agaricomycotina</taxon>
        <taxon>Agaricomycetes</taxon>
        <taxon>Polyporales</taxon>
        <taxon>Polyporaceae</taxon>
        <taxon>Trametes</taxon>
    </lineage>
</organism>
<evidence type="ECO:0000313" key="7">
    <source>
        <dbReference type="EMBL" id="OJT06670.1"/>
    </source>
</evidence>
<dbReference type="STRING" id="154538.A0A1M2VGF0"/>
<feature type="compositionally biased region" description="Polar residues" evidence="5">
    <location>
        <begin position="318"/>
        <end position="334"/>
    </location>
</feature>
<comment type="caution">
    <text evidence="7">The sequence shown here is derived from an EMBL/GenBank/DDBJ whole genome shotgun (WGS) entry which is preliminary data.</text>
</comment>